<accession>A0ABT2Z6A4</accession>
<dbReference type="RefSeq" id="WP_263723200.1">
    <property type="nucleotide sequence ID" value="NZ_JAOWLA010000023.1"/>
</dbReference>
<sequence>MMAPFNTDLMKHPPAALTAPTAHERAALRAIRAARRAARRAAFLAFVAAVFAQPPRHPVAKVRGRIDAPSGP</sequence>
<proteinExistence type="predicted"/>
<reference evidence="1 2" key="1">
    <citation type="submission" date="2022-10" db="EMBL/GenBank/DDBJ databases">
        <title>Defluviimonas sp. nov., isolated from ocean surface water.</title>
        <authorList>
            <person name="He W."/>
            <person name="Wang L."/>
            <person name="Zhang D.-F."/>
        </authorList>
    </citation>
    <scope>NUCLEOTIDE SEQUENCE [LARGE SCALE GENOMIC DNA]</scope>
    <source>
        <strain evidence="1 2">WL0075</strain>
    </source>
</reference>
<dbReference type="Proteomes" id="UP001652503">
    <property type="component" value="Unassembled WGS sequence"/>
</dbReference>
<evidence type="ECO:0000313" key="2">
    <source>
        <dbReference type="Proteomes" id="UP001652503"/>
    </source>
</evidence>
<gene>
    <name evidence="1" type="ORF">OE647_18300</name>
</gene>
<name>A0ABT2Z6A4_9RHOB</name>
<dbReference type="EMBL" id="JAOWLA010000023">
    <property type="protein sequence ID" value="MCV2866664.1"/>
    <property type="molecule type" value="Genomic_DNA"/>
</dbReference>
<comment type="caution">
    <text evidence="1">The sequence shown here is derived from an EMBL/GenBank/DDBJ whole genome shotgun (WGS) entry which is preliminary data.</text>
</comment>
<keyword evidence="2" id="KW-1185">Reference proteome</keyword>
<evidence type="ECO:0000313" key="1">
    <source>
        <dbReference type="EMBL" id="MCV2866664.1"/>
    </source>
</evidence>
<protein>
    <submittedName>
        <fullName evidence="1">Uncharacterized protein</fullName>
    </submittedName>
</protein>
<organism evidence="1 2">
    <name type="scientific">Albidovulum sediminicola</name>
    <dbReference type="NCBI Taxonomy" id="2984331"/>
    <lineage>
        <taxon>Bacteria</taxon>
        <taxon>Pseudomonadati</taxon>
        <taxon>Pseudomonadota</taxon>
        <taxon>Alphaproteobacteria</taxon>
        <taxon>Rhodobacterales</taxon>
        <taxon>Paracoccaceae</taxon>
        <taxon>Albidovulum</taxon>
    </lineage>
</organism>